<feature type="transmembrane region" description="Helical" evidence="1">
    <location>
        <begin position="645"/>
        <end position="665"/>
    </location>
</feature>
<dbReference type="Gene3D" id="3.40.50.410">
    <property type="entry name" value="von Willebrand factor, type A domain"/>
    <property type="match status" value="1"/>
</dbReference>
<comment type="caution">
    <text evidence="4">The sequence shown here is derived from an EMBL/GenBank/DDBJ whole genome shotgun (WGS) entry which is preliminary data.</text>
</comment>
<dbReference type="InterPro" id="IPR011933">
    <property type="entry name" value="Double_TM_dom"/>
</dbReference>
<dbReference type="Proteomes" id="UP000271125">
    <property type="component" value="Unassembled WGS sequence"/>
</dbReference>
<feature type="domain" description="Aerotolerance regulator N-terminal" evidence="2">
    <location>
        <begin position="4"/>
        <end position="79"/>
    </location>
</feature>
<dbReference type="InterPro" id="IPR024163">
    <property type="entry name" value="Aerotolerance_reg_N"/>
</dbReference>
<dbReference type="EMBL" id="QNBD01000204">
    <property type="protein sequence ID" value="RKX69276.1"/>
    <property type="molecule type" value="Genomic_DNA"/>
</dbReference>
<dbReference type="InterPro" id="IPR002035">
    <property type="entry name" value="VWF_A"/>
</dbReference>
<gene>
    <name evidence="4" type="ORF">DRP43_04585</name>
</gene>
<proteinExistence type="predicted"/>
<feature type="transmembrane region" description="Helical" evidence="1">
    <location>
        <begin position="6"/>
        <end position="28"/>
    </location>
</feature>
<evidence type="ECO:0000313" key="5">
    <source>
        <dbReference type="Proteomes" id="UP000271125"/>
    </source>
</evidence>
<keyword evidence="1" id="KW-0472">Membrane</keyword>
<dbReference type="AlphaFoldDB" id="A0A660SGL0"/>
<dbReference type="Pfam" id="PF13519">
    <property type="entry name" value="VWA_2"/>
    <property type="match status" value="1"/>
</dbReference>
<dbReference type="NCBIfam" id="TIGR02226">
    <property type="entry name" value="two_anch"/>
    <property type="match status" value="1"/>
</dbReference>
<evidence type="ECO:0000313" key="4">
    <source>
        <dbReference type="EMBL" id="RKX69276.1"/>
    </source>
</evidence>
<organism evidence="4 5">
    <name type="scientific">candidate division TA06 bacterium</name>
    <dbReference type="NCBI Taxonomy" id="2250710"/>
    <lineage>
        <taxon>Bacteria</taxon>
        <taxon>Bacteria division TA06</taxon>
    </lineage>
</organism>
<dbReference type="PANTHER" id="PTHR37464">
    <property type="entry name" value="BLL2463 PROTEIN"/>
    <property type="match status" value="1"/>
</dbReference>
<evidence type="ECO:0000259" key="3">
    <source>
        <dbReference type="Pfam" id="PF13519"/>
    </source>
</evidence>
<feature type="domain" description="VWFA" evidence="3">
    <location>
        <begin position="98"/>
        <end position="203"/>
    </location>
</feature>
<evidence type="ECO:0000256" key="1">
    <source>
        <dbReference type="SAM" id="Phobius"/>
    </source>
</evidence>
<dbReference type="Pfam" id="PF07584">
    <property type="entry name" value="BatA"/>
    <property type="match status" value="1"/>
</dbReference>
<dbReference type="PANTHER" id="PTHR37464:SF1">
    <property type="entry name" value="BLL2463 PROTEIN"/>
    <property type="match status" value="1"/>
</dbReference>
<sequence>MFNLSFLNSIILFGLVAGIIPVLIHLFVKHHPKVVYFSSLRFLKQIQKNQARIIKLRQILLLITRILIIIFLILALSRPVLKTLLPSIGWQTHAPTVVVMIIDNSFSMNYLEGKNTILDNAKETAKDIIHMLNDKDKLMVLTLNKNYNSQNSYFSIPSKVNTKINKISISDNTQKLKSVLLEAEEKLAHQDIINKEIYFITDNQKYTWDKFTEITGNIKTNIFIIPVNKNKAKINLSTTSAMYIPRLLSRTNQPEIRATIKNYSQNKNKNIIVSLILNDITREEKVISLNPYQSRQISFECPIKEKKFYYGEVKLKDEILPDDNSFYFNFSPDELPKTVVISNVDIPFQFSSALDIITNNNWQKISQNEINDDIVINNHLFIFYRLKNFSQKLEFFADNIRKKGKSIFLIPGIDIQDNIPLQTWLRKDRISFNNLDNQNSKIGFINKIHPITNIFSEEMFRKTTIKRMWDISANDFTILIANNNNFPIFVIKDRFIISTIDFTEDWSNIVYQPCFPVLLYNIGEYLGKENSRLYNYPVGTSLTLNSTGELELLLPNGENIPISIPANSVRKQTFTQTDQQGHYFLKKNDVVQTVYSLNSSREESNLAQLSEKEIKAINNLTTNIHFLSINNWKSQILTSRYGYELWKTFLWIVLGLLIIEMVLAYSGKRVFRRNKEIGKIRR</sequence>
<accession>A0A660SGL0</accession>
<evidence type="ECO:0000259" key="2">
    <source>
        <dbReference type="Pfam" id="PF07584"/>
    </source>
</evidence>
<feature type="transmembrane region" description="Helical" evidence="1">
    <location>
        <begin position="59"/>
        <end position="77"/>
    </location>
</feature>
<name>A0A660SGL0_UNCT6</name>
<keyword evidence="1" id="KW-0812">Transmembrane</keyword>
<dbReference type="SUPFAM" id="SSF53300">
    <property type="entry name" value="vWA-like"/>
    <property type="match status" value="1"/>
</dbReference>
<dbReference type="InterPro" id="IPR036465">
    <property type="entry name" value="vWFA_dom_sf"/>
</dbReference>
<reference evidence="4 5" key="1">
    <citation type="submission" date="2018-06" db="EMBL/GenBank/DDBJ databases">
        <title>Extensive metabolic versatility and redundancy in microbially diverse, dynamic hydrothermal sediments.</title>
        <authorList>
            <person name="Dombrowski N."/>
            <person name="Teske A."/>
            <person name="Baker B.J."/>
        </authorList>
    </citation>
    <scope>NUCLEOTIDE SEQUENCE [LARGE SCALE GENOMIC DNA]</scope>
    <source>
        <strain evidence="4">B10_G13</strain>
    </source>
</reference>
<keyword evidence="1" id="KW-1133">Transmembrane helix</keyword>
<evidence type="ECO:0008006" key="6">
    <source>
        <dbReference type="Google" id="ProtNLM"/>
    </source>
</evidence>
<protein>
    <recommendedName>
        <fullName evidence="6">VWFA domain-containing protein</fullName>
    </recommendedName>
</protein>